<feature type="domain" description="DinB-like" evidence="2">
    <location>
        <begin position="37"/>
        <end position="154"/>
    </location>
</feature>
<feature type="chain" id="PRO_5046835451" evidence="1">
    <location>
        <begin position="21"/>
        <end position="175"/>
    </location>
</feature>
<name>A0ABW9KPP5_9BACT</name>
<keyword evidence="1" id="KW-0732">Signal</keyword>
<dbReference type="EMBL" id="JBJYXY010000001">
    <property type="protein sequence ID" value="MFN2976870.1"/>
    <property type="molecule type" value="Genomic_DNA"/>
</dbReference>
<protein>
    <submittedName>
        <fullName evidence="3">DinB family protein</fullName>
    </submittedName>
</protein>
<evidence type="ECO:0000256" key="1">
    <source>
        <dbReference type="SAM" id="SignalP"/>
    </source>
</evidence>
<dbReference type="RefSeq" id="WP_263414947.1">
    <property type="nucleotide sequence ID" value="NZ_BAABBH010000001.1"/>
</dbReference>
<proteinExistence type="predicted"/>
<organism evidence="3 4">
    <name type="scientific">Terriglobus aquaticus</name>
    <dbReference type="NCBI Taxonomy" id="940139"/>
    <lineage>
        <taxon>Bacteria</taxon>
        <taxon>Pseudomonadati</taxon>
        <taxon>Acidobacteriota</taxon>
        <taxon>Terriglobia</taxon>
        <taxon>Terriglobales</taxon>
        <taxon>Acidobacteriaceae</taxon>
        <taxon>Terriglobus</taxon>
    </lineage>
</organism>
<keyword evidence="4" id="KW-1185">Reference proteome</keyword>
<dbReference type="SUPFAM" id="SSF109854">
    <property type="entry name" value="DinB/YfiT-like putative metalloenzymes"/>
    <property type="match status" value="1"/>
</dbReference>
<accession>A0ABW9KPP5</accession>
<comment type="caution">
    <text evidence="3">The sequence shown here is derived from an EMBL/GenBank/DDBJ whole genome shotgun (WGS) entry which is preliminary data.</text>
</comment>
<dbReference type="Gene3D" id="1.20.120.450">
    <property type="entry name" value="dinb family like domain"/>
    <property type="match status" value="1"/>
</dbReference>
<reference evidence="3 4" key="1">
    <citation type="submission" date="2024-12" db="EMBL/GenBank/DDBJ databases">
        <authorList>
            <person name="Lee Y."/>
        </authorList>
    </citation>
    <scope>NUCLEOTIDE SEQUENCE [LARGE SCALE GENOMIC DNA]</scope>
    <source>
        <strain evidence="3 4">03SUJ4</strain>
    </source>
</reference>
<evidence type="ECO:0000313" key="3">
    <source>
        <dbReference type="EMBL" id="MFN2976870.1"/>
    </source>
</evidence>
<evidence type="ECO:0000313" key="4">
    <source>
        <dbReference type="Proteomes" id="UP001634747"/>
    </source>
</evidence>
<dbReference type="Pfam" id="PF12867">
    <property type="entry name" value="DinB_2"/>
    <property type="match status" value="1"/>
</dbReference>
<evidence type="ECO:0000259" key="2">
    <source>
        <dbReference type="Pfam" id="PF12867"/>
    </source>
</evidence>
<sequence>MMKVRGVVAVVMFGCGVAMAQAPAGTGDPAAEVRGAYERLKPNVIKAAEKMPADLYGYKPTPDIRTFARVVNHVTEAQFHTCTTLNGSAFDPKSVPGDEAGKDAVLAGLKASFAECDKAYGALTAENVTEKLKAGQGVRSRIGMAWGNVSHDNEQYAELSTYLRLKNLAPPTSEK</sequence>
<dbReference type="InterPro" id="IPR034660">
    <property type="entry name" value="DinB/YfiT-like"/>
</dbReference>
<gene>
    <name evidence="3" type="ORF">ACK2TP_13955</name>
</gene>
<dbReference type="Proteomes" id="UP001634747">
    <property type="component" value="Unassembled WGS sequence"/>
</dbReference>
<dbReference type="InterPro" id="IPR024775">
    <property type="entry name" value="DinB-like"/>
</dbReference>
<feature type="signal peptide" evidence="1">
    <location>
        <begin position="1"/>
        <end position="20"/>
    </location>
</feature>